<accession>A0A0M9AP31</accession>
<gene>
    <name evidence="1" type="ORF">AMR74_13220</name>
</gene>
<reference evidence="1 2" key="1">
    <citation type="submission" date="2015-08" db="EMBL/GenBank/DDBJ databases">
        <title>Genomes of Isolates from Cabo Rojo, PR.</title>
        <authorList>
            <person name="Sanchez-Nieves R.L."/>
            <person name="Montalvo-Rodriguez R."/>
        </authorList>
    </citation>
    <scope>NUCLEOTIDE SEQUENCE [LARGE SCALE GENOMIC DNA]</scope>
    <source>
        <strain evidence="1 2">5</strain>
    </source>
</reference>
<dbReference type="EMBL" id="LIST01000005">
    <property type="protein sequence ID" value="KOX95882.1"/>
    <property type="molecule type" value="Genomic_DNA"/>
</dbReference>
<name>A0A0M9AP31_9EURY</name>
<sequence>MCLLRFLRDDRLVHQLDVSFREPIDELAPVPFPIGGSSLVFGIYPFAVGGDRSFVTDQPNSFLEGCACDRKGKVLNVAYGESR</sequence>
<dbReference type="RefSeq" id="WP_053772523.1">
    <property type="nucleotide sequence ID" value="NZ_LIST01000005.1"/>
</dbReference>
<evidence type="ECO:0000313" key="1">
    <source>
        <dbReference type="EMBL" id="KOX95882.1"/>
    </source>
</evidence>
<dbReference type="Proteomes" id="UP000037747">
    <property type="component" value="Unassembled WGS sequence"/>
</dbReference>
<dbReference type="AlphaFoldDB" id="A0A0M9AP31"/>
<keyword evidence="2" id="KW-1185">Reference proteome</keyword>
<comment type="caution">
    <text evidence="1">The sequence shown here is derived from an EMBL/GenBank/DDBJ whole genome shotgun (WGS) entry which is preliminary data.</text>
</comment>
<protein>
    <submittedName>
        <fullName evidence="1">Uncharacterized protein</fullName>
    </submittedName>
</protein>
<proteinExistence type="predicted"/>
<organism evidence="1 2">
    <name type="scientific">Halorubrum tropicale</name>
    <dbReference type="NCBI Taxonomy" id="1765655"/>
    <lineage>
        <taxon>Archaea</taxon>
        <taxon>Methanobacteriati</taxon>
        <taxon>Methanobacteriota</taxon>
        <taxon>Stenosarchaea group</taxon>
        <taxon>Halobacteria</taxon>
        <taxon>Halobacteriales</taxon>
        <taxon>Haloferacaceae</taxon>
        <taxon>Halorubrum</taxon>
    </lineage>
</organism>
<dbReference type="PATRIC" id="fig|1705389.3.peg.1567"/>
<evidence type="ECO:0000313" key="2">
    <source>
        <dbReference type="Proteomes" id="UP000037747"/>
    </source>
</evidence>